<dbReference type="GO" id="GO:0051082">
    <property type="term" value="F:unfolded protein binding"/>
    <property type="evidence" value="ECO:0007669"/>
    <property type="project" value="InterPro"/>
</dbReference>
<organism evidence="4 5">
    <name type="scientific">Streptomyces violaceusniger</name>
    <dbReference type="NCBI Taxonomy" id="68280"/>
    <lineage>
        <taxon>Bacteria</taxon>
        <taxon>Bacillati</taxon>
        <taxon>Actinomycetota</taxon>
        <taxon>Actinomycetes</taxon>
        <taxon>Kitasatosporales</taxon>
        <taxon>Streptomycetaceae</taxon>
        <taxon>Streptomyces</taxon>
        <taxon>Streptomyces violaceusniger group</taxon>
    </lineage>
</organism>
<feature type="compositionally biased region" description="Basic residues" evidence="2">
    <location>
        <begin position="373"/>
        <end position="394"/>
    </location>
</feature>
<feature type="compositionally biased region" description="Low complexity" evidence="2">
    <location>
        <begin position="400"/>
        <end position="412"/>
    </location>
</feature>
<dbReference type="FunFam" id="2.60.260.20:FF:000013">
    <property type="entry name" value="DnaJ subfamily B member 11"/>
    <property type="match status" value="1"/>
</dbReference>
<dbReference type="SUPFAM" id="SSF49493">
    <property type="entry name" value="HSP40/DnaJ peptide-binding domain"/>
    <property type="match status" value="2"/>
</dbReference>
<dbReference type="GO" id="GO:0005737">
    <property type="term" value="C:cytoplasm"/>
    <property type="evidence" value="ECO:0007669"/>
    <property type="project" value="TreeGrafter"/>
</dbReference>
<proteinExistence type="predicted"/>
<gene>
    <name evidence="4" type="ORF">SVIO_037480</name>
</gene>
<keyword evidence="1" id="KW-0143">Chaperone</keyword>
<dbReference type="InterPro" id="IPR036869">
    <property type="entry name" value="J_dom_sf"/>
</dbReference>
<evidence type="ECO:0000256" key="1">
    <source>
        <dbReference type="ARBA" id="ARBA00023186"/>
    </source>
</evidence>
<dbReference type="Proteomes" id="UP000301309">
    <property type="component" value="Unassembled WGS sequence"/>
</dbReference>
<dbReference type="PANTHER" id="PTHR43096">
    <property type="entry name" value="DNAJ HOMOLOG 1, MITOCHONDRIAL-RELATED"/>
    <property type="match status" value="1"/>
</dbReference>
<dbReference type="Gene3D" id="2.60.260.20">
    <property type="entry name" value="Urease metallochaperone UreE, N-terminal domain"/>
    <property type="match status" value="2"/>
</dbReference>
<evidence type="ECO:0000259" key="3">
    <source>
        <dbReference type="PROSITE" id="PS50076"/>
    </source>
</evidence>
<dbReference type="InterPro" id="IPR018253">
    <property type="entry name" value="DnaJ_domain_CS"/>
</dbReference>
<dbReference type="PRINTS" id="PR00625">
    <property type="entry name" value="JDOMAIN"/>
</dbReference>
<dbReference type="CDD" id="cd06257">
    <property type="entry name" value="DnaJ"/>
    <property type="match status" value="1"/>
</dbReference>
<protein>
    <recommendedName>
        <fullName evidence="3">J domain-containing protein</fullName>
    </recommendedName>
</protein>
<dbReference type="Pfam" id="PF01556">
    <property type="entry name" value="DnaJ_C"/>
    <property type="match status" value="1"/>
</dbReference>
<dbReference type="EMBL" id="BJHW01000001">
    <property type="protein sequence ID" value="GDY53125.1"/>
    <property type="molecule type" value="Genomic_DNA"/>
</dbReference>
<dbReference type="InterPro" id="IPR002939">
    <property type="entry name" value="DnaJ_C"/>
</dbReference>
<evidence type="ECO:0000256" key="2">
    <source>
        <dbReference type="SAM" id="MobiDB-lite"/>
    </source>
</evidence>
<dbReference type="PROSITE" id="PS50076">
    <property type="entry name" value="DNAJ_2"/>
    <property type="match status" value="1"/>
</dbReference>
<dbReference type="PROSITE" id="PS00636">
    <property type="entry name" value="DNAJ_1"/>
    <property type="match status" value="1"/>
</dbReference>
<dbReference type="InterPro" id="IPR001623">
    <property type="entry name" value="DnaJ_domain"/>
</dbReference>
<dbReference type="GO" id="GO:0042026">
    <property type="term" value="P:protein refolding"/>
    <property type="evidence" value="ECO:0007669"/>
    <property type="project" value="TreeGrafter"/>
</dbReference>
<reference evidence="4 5" key="1">
    <citation type="journal article" date="2020" name="Int. J. Syst. Evol. Microbiol.">
        <title>Reclassification of Streptomyces castelarensis and Streptomyces sporoclivatus as later heterotypic synonyms of Streptomyces antimycoticus.</title>
        <authorList>
            <person name="Komaki H."/>
            <person name="Tamura T."/>
        </authorList>
    </citation>
    <scope>NUCLEOTIDE SEQUENCE [LARGE SCALE GENOMIC DNA]</scope>
    <source>
        <strain evidence="4 5">NBRC 13459</strain>
    </source>
</reference>
<evidence type="ECO:0000313" key="5">
    <source>
        <dbReference type="Proteomes" id="UP000301309"/>
    </source>
</evidence>
<dbReference type="Gene3D" id="1.10.287.110">
    <property type="entry name" value="DnaJ domain"/>
    <property type="match status" value="1"/>
</dbReference>
<evidence type="ECO:0000313" key="4">
    <source>
        <dbReference type="EMBL" id="GDY53125.1"/>
    </source>
</evidence>
<dbReference type="PANTHER" id="PTHR43096:SF52">
    <property type="entry name" value="DNAJ HOMOLOG 1, MITOCHONDRIAL-RELATED"/>
    <property type="match status" value="1"/>
</dbReference>
<accession>A0A4D4KVY2</accession>
<sequence length="439" mass="47194">MARDYYEVLGVSRGASQDEIQQAFRTQARRHHPDVNKDPTAEERFKELNDAYSVLSDPRTRARYDRFGEDFRKIPEDWEERVGAGAGGGGGGFRGWTTAGDGGRVRFTRGFGEDAGGEGVDFEDLFGAFFGGGAGPGPGGAGRVTIPGADQEAELPLTVEDAYHGGRRGVTLAGPTGQRTFEVNVPPGVIDGQRIRLPGQGGRGTGDAPAGDLYLRVRIQPHPRFRLDGRNIHVTLPVSPWEAALGATVPVPTPGGTAKVTVPPGSSGGRRLRLRGEGMPNPRGPDGDLYAEIRVMVPPHLGPGSGSCSRSWAAPPPSPPGGSDEHAHTRDRHGHPPPARDVRPLRAGARAQAHPGDRGRPHRAPPRPDPALRRPRPDRRRARRRRAAGVRPRRPGGAGPRRAAAHRALPQLRLHRSGARPARPHQPARSRAAPRRHEE</sequence>
<dbReference type="SUPFAM" id="SSF46565">
    <property type="entry name" value="Chaperone J-domain"/>
    <property type="match status" value="1"/>
</dbReference>
<feature type="region of interest" description="Disordered" evidence="2">
    <location>
        <begin position="249"/>
        <end position="289"/>
    </location>
</feature>
<name>A0A4D4KVY2_STRVO</name>
<keyword evidence="5" id="KW-1185">Reference proteome</keyword>
<feature type="domain" description="J" evidence="3">
    <location>
        <begin position="4"/>
        <end position="68"/>
    </location>
</feature>
<dbReference type="InterPro" id="IPR008971">
    <property type="entry name" value="HSP40/DnaJ_pept-bd"/>
</dbReference>
<comment type="caution">
    <text evidence="4">The sequence shown here is derived from an EMBL/GenBank/DDBJ whole genome shotgun (WGS) entry which is preliminary data.</text>
</comment>
<dbReference type="AlphaFoldDB" id="A0A4D4KVY2"/>
<dbReference type="SMART" id="SM00271">
    <property type="entry name" value="DnaJ"/>
    <property type="match status" value="1"/>
</dbReference>
<feature type="region of interest" description="Disordered" evidence="2">
    <location>
        <begin position="301"/>
        <end position="439"/>
    </location>
</feature>
<dbReference type="Pfam" id="PF00226">
    <property type="entry name" value="DnaJ"/>
    <property type="match status" value="1"/>
</dbReference>
<feature type="compositionally biased region" description="Basic residues" evidence="2">
    <location>
        <begin position="413"/>
        <end position="439"/>
    </location>
</feature>
<dbReference type="CDD" id="cd10747">
    <property type="entry name" value="DnaJ_C"/>
    <property type="match status" value="1"/>
</dbReference>